<feature type="region of interest" description="Disordered" evidence="1">
    <location>
        <begin position="13"/>
        <end position="32"/>
    </location>
</feature>
<dbReference type="Proteomes" id="UP000799757">
    <property type="component" value="Unassembled WGS sequence"/>
</dbReference>
<keyword evidence="3" id="KW-1185">Reference proteome</keyword>
<sequence length="93" mass="10054">MARIRQPRILLHSASFRSNQPASHGVPEEAHSYSPNVDVMDSPAPSPLLHSIFLPPNNLGIPLWQMAVRQCGDTQSPTSLCERGIETAAPDAA</sequence>
<proteinExistence type="predicted"/>
<dbReference type="AlphaFoldDB" id="A0A6A6XVP5"/>
<protein>
    <submittedName>
        <fullName evidence="2">Uncharacterized protein</fullName>
    </submittedName>
</protein>
<evidence type="ECO:0000313" key="3">
    <source>
        <dbReference type="Proteomes" id="UP000799757"/>
    </source>
</evidence>
<reference evidence="2" key="1">
    <citation type="journal article" date="2020" name="Stud. Mycol.">
        <title>101 Dothideomycetes genomes: a test case for predicting lifestyles and emergence of pathogens.</title>
        <authorList>
            <person name="Haridas S."/>
            <person name="Albert R."/>
            <person name="Binder M."/>
            <person name="Bloem J."/>
            <person name="Labutti K."/>
            <person name="Salamov A."/>
            <person name="Andreopoulos B."/>
            <person name="Baker S."/>
            <person name="Barry K."/>
            <person name="Bills G."/>
            <person name="Bluhm B."/>
            <person name="Cannon C."/>
            <person name="Castanera R."/>
            <person name="Culley D."/>
            <person name="Daum C."/>
            <person name="Ezra D."/>
            <person name="Gonzalez J."/>
            <person name="Henrissat B."/>
            <person name="Kuo A."/>
            <person name="Liang C."/>
            <person name="Lipzen A."/>
            <person name="Lutzoni F."/>
            <person name="Magnuson J."/>
            <person name="Mondo S."/>
            <person name="Nolan M."/>
            <person name="Ohm R."/>
            <person name="Pangilinan J."/>
            <person name="Park H.-J."/>
            <person name="Ramirez L."/>
            <person name="Alfaro M."/>
            <person name="Sun H."/>
            <person name="Tritt A."/>
            <person name="Yoshinaga Y."/>
            <person name="Zwiers L.-H."/>
            <person name="Turgeon B."/>
            <person name="Goodwin S."/>
            <person name="Spatafora J."/>
            <person name="Crous P."/>
            <person name="Grigoriev I."/>
        </authorList>
    </citation>
    <scope>NUCLEOTIDE SEQUENCE</scope>
    <source>
        <strain evidence="2">CBS 109.77</strain>
    </source>
</reference>
<evidence type="ECO:0000256" key="1">
    <source>
        <dbReference type="SAM" id="MobiDB-lite"/>
    </source>
</evidence>
<organism evidence="2 3">
    <name type="scientific">Melanomma pulvis-pyrius CBS 109.77</name>
    <dbReference type="NCBI Taxonomy" id="1314802"/>
    <lineage>
        <taxon>Eukaryota</taxon>
        <taxon>Fungi</taxon>
        <taxon>Dikarya</taxon>
        <taxon>Ascomycota</taxon>
        <taxon>Pezizomycotina</taxon>
        <taxon>Dothideomycetes</taxon>
        <taxon>Pleosporomycetidae</taxon>
        <taxon>Pleosporales</taxon>
        <taxon>Melanommataceae</taxon>
        <taxon>Melanomma</taxon>
    </lineage>
</organism>
<name>A0A6A6XVP5_9PLEO</name>
<evidence type="ECO:0000313" key="2">
    <source>
        <dbReference type="EMBL" id="KAF2800115.1"/>
    </source>
</evidence>
<accession>A0A6A6XVP5</accession>
<gene>
    <name evidence="2" type="ORF">K505DRAFT_320731</name>
</gene>
<dbReference type="EMBL" id="MU001753">
    <property type="protein sequence ID" value="KAF2800115.1"/>
    <property type="molecule type" value="Genomic_DNA"/>
</dbReference>